<dbReference type="SUPFAM" id="SSF81301">
    <property type="entry name" value="Nucleotidyltransferase"/>
    <property type="match status" value="1"/>
</dbReference>
<gene>
    <name evidence="1" type="ORF">UFOPK3614_00495</name>
</gene>
<evidence type="ECO:0000313" key="1">
    <source>
        <dbReference type="EMBL" id="CAB4914300.1"/>
    </source>
</evidence>
<dbReference type="InterPro" id="IPR039498">
    <property type="entry name" value="NTP_transf_5"/>
</dbReference>
<proteinExistence type="predicted"/>
<reference evidence="1" key="1">
    <citation type="submission" date="2020-05" db="EMBL/GenBank/DDBJ databases">
        <authorList>
            <person name="Chiriac C."/>
            <person name="Salcher M."/>
            <person name="Ghai R."/>
            <person name="Kavagutti S V."/>
        </authorList>
    </citation>
    <scope>NUCLEOTIDE SEQUENCE</scope>
</reference>
<dbReference type="AlphaFoldDB" id="A0A6J7HDD8"/>
<dbReference type="Gene3D" id="3.30.460.40">
    <property type="match status" value="1"/>
</dbReference>
<accession>A0A6J7HDD8</accession>
<protein>
    <submittedName>
        <fullName evidence="1">Unannotated protein</fullName>
    </submittedName>
</protein>
<name>A0A6J7HDD8_9ZZZZ</name>
<dbReference type="InterPro" id="IPR043519">
    <property type="entry name" value="NT_sf"/>
</dbReference>
<organism evidence="1">
    <name type="scientific">freshwater metagenome</name>
    <dbReference type="NCBI Taxonomy" id="449393"/>
    <lineage>
        <taxon>unclassified sequences</taxon>
        <taxon>metagenomes</taxon>
        <taxon>ecological metagenomes</taxon>
    </lineage>
</organism>
<dbReference type="Pfam" id="PF14907">
    <property type="entry name" value="NTP_transf_5"/>
    <property type="match status" value="1"/>
</dbReference>
<dbReference type="EMBL" id="CAFBMS010000019">
    <property type="protein sequence ID" value="CAB4914300.1"/>
    <property type="molecule type" value="Genomic_DNA"/>
</dbReference>
<sequence length="466" mass="53240">MDSSKQQLALAAALLPSDQAKIKWDCLREISTIEELDHSVTRILPSVYRNLKDFLTGNDLLKLRGSAKHTWAKNSEFLNQLKPLIETLNNNSISYRVLKGGAINLLYPPANFRIMGDIDLLISRKDLGRVQEILEQCDFTPKFSYSCPHTDKKIRKLELDYSHKGSLEIDLHVAEDRAPRSLFKSMMTRPPRVVYFSGTPVSIPDDDLLIAHSLIHGSLNVDSSDRAQTILDVFLLLKNSNIQKVTATVQSLRIDKILESYYSTVENIFEKTDKQKVTKKKNYFLQLYFLLSNVNFSFNKLSKILRAVKYRSPSPRYLVKILRYFNGKSLLYVLWLYTGMIRPVERFVVKRLGGFVALTIPTSSVESKPKSPTYRWTNDWRFSFNNLAGHSRHIILFNSVAFKSQSFLVFANGKLIGVTAKNDLSQFKFDFHEPAKQIEISLRLPLSGCKKCALALSDLGVKFLEV</sequence>